<gene>
    <name evidence="17" type="ORF">SAMN04487772_12119</name>
</gene>
<evidence type="ECO:0000256" key="5">
    <source>
        <dbReference type="ARBA" id="ARBA00022553"/>
    </source>
</evidence>
<dbReference type="InterPro" id="IPR036890">
    <property type="entry name" value="HATPase_C_sf"/>
</dbReference>
<feature type="transmembrane region" description="Helical" evidence="14">
    <location>
        <begin position="166"/>
        <end position="189"/>
    </location>
</feature>
<evidence type="ECO:0000256" key="7">
    <source>
        <dbReference type="ARBA" id="ARBA00022692"/>
    </source>
</evidence>
<keyword evidence="12" id="KW-0902">Two-component regulatory system</keyword>
<keyword evidence="9 17" id="KW-0418">Kinase</keyword>
<name>A0A1I0EGM7_9FIRM</name>
<dbReference type="InterPro" id="IPR003661">
    <property type="entry name" value="HisK_dim/P_dom"/>
</dbReference>
<dbReference type="PANTHER" id="PTHR45528">
    <property type="entry name" value="SENSOR HISTIDINE KINASE CPXA"/>
    <property type="match status" value="1"/>
</dbReference>
<dbReference type="CDD" id="cd00082">
    <property type="entry name" value="HisKA"/>
    <property type="match status" value="1"/>
</dbReference>
<reference evidence="17 18" key="1">
    <citation type="submission" date="2016-10" db="EMBL/GenBank/DDBJ databases">
        <authorList>
            <person name="de Groot N.N."/>
        </authorList>
    </citation>
    <scope>NUCLEOTIDE SEQUENCE [LARGE SCALE GENOMIC DNA]</scope>
    <source>
        <strain evidence="17 18">DSM 1801</strain>
    </source>
</reference>
<dbReference type="PROSITE" id="PS50109">
    <property type="entry name" value="HIS_KIN"/>
    <property type="match status" value="1"/>
</dbReference>
<keyword evidence="13 14" id="KW-0472">Membrane</keyword>
<evidence type="ECO:0000256" key="4">
    <source>
        <dbReference type="ARBA" id="ARBA00022475"/>
    </source>
</evidence>
<dbReference type="EMBL" id="FOHN01000021">
    <property type="protein sequence ID" value="SET44486.1"/>
    <property type="molecule type" value="Genomic_DNA"/>
</dbReference>
<keyword evidence="18" id="KW-1185">Reference proteome</keyword>
<dbReference type="InterPro" id="IPR003594">
    <property type="entry name" value="HATPase_dom"/>
</dbReference>
<dbReference type="InterPro" id="IPR036097">
    <property type="entry name" value="HisK_dim/P_sf"/>
</dbReference>
<dbReference type="SUPFAM" id="SSF55874">
    <property type="entry name" value="ATPase domain of HSP90 chaperone/DNA topoisomerase II/histidine kinase"/>
    <property type="match status" value="1"/>
</dbReference>
<comment type="catalytic activity">
    <reaction evidence="1">
        <text>ATP + protein L-histidine = ADP + protein N-phospho-L-histidine.</text>
        <dbReference type="EC" id="2.7.13.3"/>
    </reaction>
</comment>
<keyword evidence="5" id="KW-0597">Phosphoprotein</keyword>
<feature type="domain" description="HAMP" evidence="16">
    <location>
        <begin position="185"/>
        <end position="237"/>
    </location>
</feature>
<feature type="domain" description="Histidine kinase" evidence="15">
    <location>
        <begin position="252"/>
        <end position="463"/>
    </location>
</feature>
<dbReference type="RefSeq" id="WP_092478506.1">
    <property type="nucleotide sequence ID" value="NZ_FOHN01000021.1"/>
</dbReference>
<evidence type="ECO:0000313" key="18">
    <source>
        <dbReference type="Proteomes" id="UP000199800"/>
    </source>
</evidence>
<dbReference type="SUPFAM" id="SSF158472">
    <property type="entry name" value="HAMP domain-like"/>
    <property type="match status" value="1"/>
</dbReference>
<dbReference type="AlphaFoldDB" id="A0A1I0EGM7"/>
<dbReference type="InterPro" id="IPR004358">
    <property type="entry name" value="Sig_transdc_His_kin-like_C"/>
</dbReference>
<dbReference type="SUPFAM" id="SSF47384">
    <property type="entry name" value="Homodimeric domain of signal transducing histidine kinase"/>
    <property type="match status" value="1"/>
</dbReference>
<dbReference type="OrthoDB" id="9786919at2"/>
<evidence type="ECO:0000256" key="14">
    <source>
        <dbReference type="SAM" id="Phobius"/>
    </source>
</evidence>
<dbReference type="GO" id="GO:0005886">
    <property type="term" value="C:plasma membrane"/>
    <property type="evidence" value="ECO:0007669"/>
    <property type="project" value="UniProtKB-SubCell"/>
</dbReference>
<dbReference type="PROSITE" id="PS50885">
    <property type="entry name" value="HAMP"/>
    <property type="match status" value="1"/>
</dbReference>
<keyword evidence="8" id="KW-0547">Nucleotide-binding</keyword>
<evidence type="ECO:0000256" key="12">
    <source>
        <dbReference type="ARBA" id="ARBA00023012"/>
    </source>
</evidence>
<evidence type="ECO:0000256" key="10">
    <source>
        <dbReference type="ARBA" id="ARBA00022840"/>
    </source>
</evidence>
<dbReference type="CDD" id="cd00075">
    <property type="entry name" value="HATPase"/>
    <property type="match status" value="1"/>
</dbReference>
<dbReference type="Proteomes" id="UP000199800">
    <property type="component" value="Unassembled WGS sequence"/>
</dbReference>
<accession>A0A1I0EGM7</accession>
<dbReference type="PROSITE" id="PS51257">
    <property type="entry name" value="PROKAR_LIPOPROTEIN"/>
    <property type="match status" value="1"/>
</dbReference>
<keyword evidence="6" id="KW-0808">Transferase</keyword>
<evidence type="ECO:0000256" key="6">
    <source>
        <dbReference type="ARBA" id="ARBA00022679"/>
    </source>
</evidence>
<keyword evidence="10" id="KW-0067">ATP-binding</keyword>
<keyword evidence="4" id="KW-1003">Cell membrane</keyword>
<dbReference type="Pfam" id="PF02518">
    <property type="entry name" value="HATPase_c"/>
    <property type="match status" value="1"/>
</dbReference>
<dbReference type="EC" id="2.7.13.3" evidence="3"/>
<evidence type="ECO:0000256" key="9">
    <source>
        <dbReference type="ARBA" id="ARBA00022777"/>
    </source>
</evidence>
<dbReference type="SMART" id="SM00304">
    <property type="entry name" value="HAMP"/>
    <property type="match status" value="1"/>
</dbReference>
<keyword evidence="7 14" id="KW-0812">Transmembrane</keyword>
<evidence type="ECO:0000256" key="3">
    <source>
        <dbReference type="ARBA" id="ARBA00012438"/>
    </source>
</evidence>
<dbReference type="SMART" id="SM00388">
    <property type="entry name" value="HisKA"/>
    <property type="match status" value="1"/>
</dbReference>
<dbReference type="SMART" id="SM00387">
    <property type="entry name" value="HATPase_c"/>
    <property type="match status" value="1"/>
</dbReference>
<evidence type="ECO:0000259" key="16">
    <source>
        <dbReference type="PROSITE" id="PS50885"/>
    </source>
</evidence>
<evidence type="ECO:0000256" key="2">
    <source>
        <dbReference type="ARBA" id="ARBA00004651"/>
    </source>
</evidence>
<dbReference type="Gene3D" id="3.30.565.10">
    <property type="entry name" value="Histidine kinase-like ATPase, C-terminal domain"/>
    <property type="match status" value="1"/>
</dbReference>
<dbReference type="Pfam" id="PF00672">
    <property type="entry name" value="HAMP"/>
    <property type="match status" value="1"/>
</dbReference>
<organism evidence="17 18">
    <name type="scientific">[Clostridium] polysaccharolyticum</name>
    <dbReference type="NCBI Taxonomy" id="29364"/>
    <lineage>
        <taxon>Bacteria</taxon>
        <taxon>Bacillati</taxon>
        <taxon>Bacillota</taxon>
        <taxon>Clostridia</taxon>
        <taxon>Lachnospirales</taxon>
        <taxon>Lachnospiraceae</taxon>
    </lineage>
</organism>
<dbReference type="PRINTS" id="PR00344">
    <property type="entry name" value="BCTRLSENSOR"/>
</dbReference>
<comment type="subcellular location">
    <subcellularLocation>
        <location evidence="2">Cell membrane</location>
        <topology evidence="2">Multi-pass membrane protein</topology>
    </subcellularLocation>
</comment>
<dbReference type="InterPro" id="IPR050398">
    <property type="entry name" value="HssS/ArlS-like"/>
</dbReference>
<evidence type="ECO:0000256" key="8">
    <source>
        <dbReference type="ARBA" id="ARBA00022741"/>
    </source>
</evidence>
<keyword evidence="11 14" id="KW-1133">Transmembrane helix</keyword>
<evidence type="ECO:0000256" key="1">
    <source>
        <dbReference type="ARBA" id="ARBA00000085"/>
    </source>
</evidence>
<evidence type="ECO:0000256" key="11">
    <source>
        <dbReference type="ARBA" id="ARBA00022989"/>
    </source>
</evidence>
<dbReference type="CDD" id="cd06225">
    <property type="entry name" value="HAMP"/>
    <property type="match status" value="1"/>
</dbReference>
<evidence type="ECO:0000313" key="17">
    <source>
        <dbReference type="EMBL" id="SET44486.1"/>
    </source>
</evidence>
<dbReference type="GO" id="GO:0005524">
    <property type="term" value="F:ATP binding"/>
    <property type="evidence" value="ECO:0007669"/>
    <property type="project" value="UniProtKB-KW"/>
</dbReference>
<dbReference type="PANTHER" id="PTHR45528:SF1">
    <property type="entry name" value="SENSOR HISTIDINE KINASE CPXA"/>
    <property type="match status" value="1"/>
</dbReference>
<dbReference type="GO" id="GO:0000155">
    <property type="term" value="F:phosphorelay sensor kinase activity"/>
    <property type="evidence" value="ECO:0007669"/>
    <property type="project" value="InterPro"/>
</dbReference>
<protein>
    <recommendedName>
        <fullName evidence="3">histidine kinase</fullName>
        <ecNumber evidence="3">2.7.13.3</ecNumber>
    </recommendedName>
</protein>
<evidence type="ECO:0000259" key="15">
    <source>
        <dbReference type="PROSITE" id="PS50109"/>
    </source>
</evidence>
<proteinExistence type="predicted"/>
<dbReference type="Gene3D" id="6.10.340.10">
    <property type="match status" value="1"/>
</dbReference>
<sequence>MKLTTKMSLWVAIVLCVSLSFSGCLFITKAFSYSMKREQKRAVNQYQFVKFVLQSNMISESAGRKFDKQFISGILNSGIDRSRNYAAVFNEVKEEMNSTFPSDYHYGIADDLESGLLHMDVKQYQEKYYLELSGVLKENKETMYLLCATDVSSVVSDRKQLEKVFYYSYLLVFSIGSVLVFTFSSIMMWPIKQLSKSAQVIAHGNYSERVKVRTKDEIGELSCNFNKMADAIETSIEDLKLAVLKQENFVANFAHELKTSLTSVIGYSDRIYHKNLSREETKEAAEYIMNEGLRLESLSRKLMDLIVLGKHDFMLEYLNANDLFQNIKETTAPLFYKKESRLILDIEPAYLKVEFDLLKTLMLNLLDNAMKANATQIQITGRKEDNKYIVCVSDNGIGIPKEDQKRIVEAFYVVDKSRSREQNGVGLGLALAQKIAEIHGTSFTIESELGKGTSICFALAMEEA</sequence>
<dbReference type="InterPro" id="IPR003660">
    <property type="entry name" value="HAMP_dom"/>
</dbReference>
<dbReference type="Pfam" id="PF00512">
    <property type="entry name" value="HisKA"/>
    <property type="match status" value="1"/>
</dbReference>
<dbReference type="InterPro" id="IPR005467">
    <property type="entry name" value="His_kinase_dom"/>
</dbReference>
<dbReference type="Gene3D" id="1.10.287.130">
    <property type="match status" value="1"/>
</dbReference>
<dbReference type="STRING" id="29364.SAMN04487772_12119"/>
<evidence type="ECO:0000256" key="13">
    <source>
        <dbReference type="ARBA" id="ARBA00023136"/>
    </source>
</evidence>